<organism evidence="1 2">
    <name type="scientific">Shewanella benthica KT99</name>
    <dbReference type="NCBI Taxonomy" id="314608"/>
    <lineage>
        <taxon>Bacteria</taxon>
        <taxon>Pseudomonadati</taxon>
        <taxon>Pseudomonadota</taxon>
        <taxon>Gammaproteobacteria</taxon>
        <taxon>Alteromonadales</taxon>
        <taxon>Shewanellaceae</taxon>
        <taxon>Shewanella</taxon>
    </lineage>
</organism>
<proteinExistence type="predicted"/>
<sequence length="48" mass="5539">MVTLVALSLLISNWLSYMELKESTIANTNEKLTSVVKYESNNIEQWFS</sequence>
<dbReference type="AlphaFoldDB" id="A9DGU2"/>
<dbReference type="STRING" id="314608.KT99_18247"/>
<dbReference type="EMBL" id="ABIC01000045">
    <property type="protein sequence ID" value="EDP99280.1"/>
    <property type="molecule type" value="Genomic_DNA"/>
</dbReference>
<evidence type="ECO:0000313" key="1">
    <source>
        <dbReference type="EMBL" id="EDP99280.1"/>
    </source>
</evidence>
<comment type="caution">
    <text evidence="1">The sequence shown here is derived from an EMBL/GenBank/DDBJ whole genome shotgun (WGS) entry which is preliminary data.</text>
</comment>
<name>A9DGU2_9GAMM</name>
<reference evidence="1 2" key="1">
    <citation type="submission" date="2007-10" db="EMBL/GenBank/DDBJ databases">
        <authorList>
            <person name="Yayanos A."/>
            <person name="Ferriera S."/>
            <person name="Johnson J."/>
            <person name="Kravitz S."/>
            <person name="Halpern A."/>
            <person name="Remington K."/>
            <person name="Beeson K."/>
            <person name="Tran B."/>
            <person name="Rogers Y.-H."/>
            <person name="Friedman R."/>
            <person name="Venter J.C."/>
        </authorList>
    </citation>
    <scope>NUCLEOTIDE SEQUENCE [LARGE SCALE GENOMIC DNA]</scope>
    <source>
        <strain evidence="1 2">KT99</strain>
    </source>
</reference>
<gene>
    <name evidence="1" type="ORF">KT99_18247</name>
</gene>
<protein>
    <submittedName>
        <fullName evidence="1">Uncharacterized protein</fullName>
    </submittedName>
</protein>
<evidence type="ECO:0000313" key="2">
    <source>
        <dbReference type="Proteomes" id="UP000005839"/>
    </source>
</evidence>
<accession>A9DGU2</accession>
<dbReference type="Proteomes" id="UP000005839">
    <property type="component" value="Unassembled WGS sequence"/>
</dbReference>
<keyword evidence="2" id="KW-1185">Reference proteome</keyword>